<dbReference type="SUPFAM" id="SSF90257">
    <property type="entry name" value="Myosin rod fragments"/>
    <property type="match status" value="1"/>
</dbReference>
<dbReference type="Pfam" id="PF06470">
    <property type="entry name" value="SMC_hinge"/>
    <property type="match status" value="1"/>
</dbReference>
<comment type="caution">
    <text evidence="5">The sequence shown here is derived from an EMBL/GenBank/DDBJ whole genome shotgun (WGS) entry which is preliminary data.</text>
</comment>
<dbReference type="Pfam" id="PF02463">
    <property type="entry name" value="SMC_N"/>
    <property type="match status" value="1"/>
</dbReference>
<keyword evidence="2" id="KW-0539">Nucleus</keyword>
<protein>
    <recommendedName>
        <fullName evidence="2">Structural maintenance of chromosomes protein</fullName>
    </recommendedName>
</protein>
<dbReference type="InterPro" id="IPR010935">
    <property type="entry name" value="SMC_hinge"/>
</dbReference>
<sequence>MYIKEVSLRGFRTYRDQCTFKFCGGYNVIVGLNGSGKSNVLLAVSFALAETLEHTNRDSYLYRGAESSEDEDFSAHVEVVFDLSHDTHAQDIIDNKDELRLKRIFSRTKDLYMVNGRQMSRKDYRQLIESVNLIHFSKQSASYRNDLHFIVKQGAVGKICNLSSVERLSAFRDIIGHRSFDCKIEESLKLLQDYEVTSSSVESQLSQIQRKLDSLDLNRDATEEWTAHDAERRVLQARLLLQKLSHLRENLSNYKTLEMEHSDNIGTLQSRIDMLEMDVNECRGALSIVETMDHIGITQSKVSTLETSIADVESDLASLQKEIGLLVHTRDDLEHEMSVITSSIDSSAIELNQMESHCVTMSQRIQGLETELNEVLHRQRNPGEKAQEMITRLQQKKAETSVVLQEIESEKSTLSSSLSRCITDQEHVIGEIRKLDELCSEKLKLVQHCAKTLEELVEKRRVKQHELSVQTMKQSTLRVQHGDAEKNFSKVALSQKTTLDLVKGWLESDDSKPHRGDFIGFLLDLLKVADAFRIAIEQTLGSKLFTVVVRTMACAKSLVHFFESSDLRYNNIRIVALDVFPAPKSSQGTASTIDINRDEAMPLMECVDFADNIRPLVQSLMGEFCLVDNVDVASRLMPQRVNCVTPDGQVFYHRGSVSGGYVDLKESVLGLYYTMKQLETELSAEQVNLSEKHTTAKADRHSVQEKLGQMQMSLQHLKSQEESIRHKLGDNRKERILYQIKCWDEQIEMFEKSLSPSPSELAELATHQATLESEITELRRQKCSFEARVNDLRDNTAVLREKRNTVAKRIISTLQMLDEYNDHLRELEAKSESLQNSRDAARAELLRYSEECEQVRHRRDELSSRLHKLESELAVHKAELIELTSKLRETSQTLSGLKLSLKESEEELSKLDQVVLEEAQSAPIEKKDKLISRLADLNKLCAKFDLSNRGTEQDTTALRAEYTELRERHERMSRSNSAILKSIQALKSQKDANLVQMLAQLNDKLSATFEELVPGGRIRAVLVRRDAAPRDISASVAVCLPGMFDMIIMNDTDCRMFCLDIKVSFSPGSDSMQQLYQLSGGQKTLVSLAFILAAQRLHTAPFYLLDEIDAALDENYRLNVSHLLERQCNEGSQCILTTFRPELLRSGEVFYEVRNEGGVSVAERVTMKDALSVIGKCALALTNGPSE</sequence>
<evidence type="ECO:0000256" key="2">
    <source>
        <dbReference type="PIRNR" id="PIRNR005719"/>
    </source>
</evidence>
<dbReference type="AlphaFoldDB" id="A0A9W5TAJ7"/>
<dbReference type="Gene3D" id="1.20.1060.20">
    <property type="match status" value="1"/>
</dbReference>
<dbReference type="GO" id="GO:0005634">
    <property type="term" value="C:nucleus"/>
    <property type="evidence" value="ECO:0007669"/>
    <property type="project" value="UniProtKB-SubCell"/>
</dbReference>
<dbReference type="SUPFAM" id="SSF52540">
    <property type="entry name" value="P-loop containing nucleoside triphosphate hydrolases"/>
    <property type="match status" value="1"/>
</dbReference>
<keyword evidence="6" id="KW-1185">Reference proteome</keyword>
<name>A0A9W5TAJ7_BABOV</name>
<evidence type="ECO:0000313" key="5">
    <source>
        <dbReference type="EMBL" id="GFE52937.1"/>
    </source>
</evidence>
<dbReference type="Gene3D" id="3.30.70.1620">
    <property type="match status" value="1"/>
</dbReference>
<feature type="coiled-coil region" evidence="3">
    <location>
        <begin position="302"/>
        <end position="410"/>
    </location>
</feature>
<dbReference type="InterPro" id="IPR027417">
    <property type="entry name" value="P-loop_NTPase"/>
</dbReference>
<dbReference type="GO" id="GO:0051276">
    <property type="term" value="P:chromosome organization"/>
    <property type="evidence" value="ECO:0007669"/>
    <property type="project" value="InterPro"/>
</dbReference>
<dbReference type="InterPro" id="IPR024704">
    <property type="entry name" value="SMC"/>
</dbReference>
<organism evidence="5 6">
    <name type="scientific">Babesia ovis</name>
    <dbReference type="NCBI Taxonomy" id="5869"/>
    <lineage>
        <taxon>Eukaryota</taxon>
        <taxon>Sar</taxon>
        <taxon>Alveolata</taxon>
        <taxon>Apicomplexa</taxon>
        <taxon>Aconoidasida</taxon>
        <taxon>Piroplasmida</taxon>
        <taxon>Babesiidae</taxon>
        <taxon>Babesia</taxon>
    </lineage>
</organism>
<dbReference type="InterPro" id="IPR003395">
    <property type="entry name" value="RecF/RecN/SMC_N"/>
</dbReference>
<evidence type="ECO:0000256" key="3">
    <source>
        <dbReference type="SAM" id="Coils"/>
    </source>
</evidence>
<evidence type="ECO:0000259" key="4">
    <source>
        <dbReference type="SMART" id="SM00968"/>
    </source>
</evidence>
<comment type="similarity">
    <text evidence="2">Belongs to the SMC family.</text>
</comment>
<dbReference type="SMART" id="SM00968">
    <property type="entry name" value="SMC_hinge"/>
    <property type="match status" value="1"/>
</dbReference>
<comment type="subcellular location">
    <subcellularLocation>
        <location evidence="2">Nucleus</location>
    </subcellularLocation>
</comment>
<feature type="domain" description="SMC hinge" evidence="4">
    <location>
        <begin position="516"/>
        <end position="637"/>
    </location>
</feature>
<dbReference type="PANTHER" id="PTHR43977">
    <property type="entry name" value="STRUCTURAL MAINTENANCE OF CHROMOSOMES PROTEIN 3"/>
    <property type="match status" value="1"/>
</dbReference>
<evidence type="ECO:0000256" key="1">
    <source>
        <dbReference type="ARBA" id="ARBA00023054"/>
    </source>
</evidence>
<dbReference type="OrthoDB" id="431497at2759"/>
<keyword evidence="1 3" id="KW-0175">Coiled coil</keyword>
<dbReference type="Proteomes" id="UP001057455">
    <property type="component" value="Unassembled WGS sequence"/>
</dbReference>
<accession>A0A9W5TAJ7</accession>
<gene>
    <name evidence="5" type="ORF">BaOVIS_003410</name>
</gene>
<dbReference type="Gene3D" id="3.40.50.300">
    <property type="entry name" value="P-loop containing nucleotide triphosphate hydrolases"/>
    <property type="match status" value="2"/>
</dbReference>
<dbReference type="GO" id="GO:0005524">
    <property type="term" value="F:ATP binding"/>
    <property type="evidence" value="ECO:0007669"/>
    <property type="project" value="InterPro"/>
</dbReference>
<feature type="coiled-coil region" evidence="3">
    <location>
        <begin position="810"/>
        <end position="914"/>
    </location>
</feature>
<proteinExistence type="inferred from homology"/>
<dbReference type="GO" id="GO:0005694">
    <property type="term" value="C:chromosome"/>
    <property type="evidence" value="ECO:0007669"/>
    <property type="project" value="InterPro"/>
</dbReference>
<reference evidence="5" key="1">
    <citation type="submission" date="2019-12" db="EMBL/GenBank/DDBJ databases">
        <title>Genome sequence of Babesia ovis.</title>
        <authorList>
            <person name="Yamagishi J."/>
            <person name="Sevinc F."/>
            <person name="Xuan X."/>
        </authorList>
    </citation>
    <scope>NUCLEOTIDE SEQUENCE</scope>
    <source>
        <strain evidence="5">Selcuk</strain>
    </source>
</reference>
<evidence type="ECO:0000313" key="6">
    <source>
        <dbReference type="Proteomes" id="UP001057455"/>
    </source>
</evidence>
<dbReference type="Gene3D" id="1.10.287.1490">
    <property type="match status" value="2"/>
</dbReference>
<dbReference type="PIRSF" id="PIRSF005719">
    <property type="entry name" value="SMC"/>
    <property type="match status" value="1"/>
</dbReference>
<dbReference type="GO" id="GO:0016887">
    <property type="term" value="F:ATP hydrolysis activity"/>
    <property type="evidence" value="ECO:0007669"/>
    <property type="project" value="InterPro"/>
</dbReference>
<dbReference type="EMBL" id="BLIY01000003">
    <property type="protein sequence ID" value="GFE52937.1"/>
    <property type="molecule type" value="Genomic_DNA"/>
</dbReference>
<dbReference type="InterPro" id="IPR036277">
    <property type="entry name" value="SMC_hinge_sf"/>
</dbReference>
<dbReference type="SUPFAM" id="SSF75553">
    <property type="entry name" value="Smc hinge domain"/>
    <property type="match status" value="1"/>
</dbReference>